<dbReference type="Gene3D" id="3.40.50.300">
    <property type="entry name" value="P-loop containing nucleotide triphosphate hydrolases"/>
    <property type="match status" value="2"/>
</dbReference>
<dbReference type="Pfam" id="PF13304">
    <property type="entry name" value="AAA_21"/>
    <property type="match status" value="1"/>
</dbReference>
<feature type="domain" description="AAA+ ATPase" evidence="8">
    <location>
        <begin position="39"/>
        <end position="211"/>
    </location>
</feature>
<sequence length="242" mass="27363">MEAKPYLQEICFQRDIVPSFHSYPFNIPAISSLSTLKFHADVTFIVGENGTGKSTLIEAIALSLGFGIEGGTKNVQFQTHNNGSQLFKYLKTVKSFKKPSDYYFLRAESFYNVATYMEDLDYLVEYGNKSLHSQSHGESFMAALSLKLKGKGLYIFDEPEAALSPSRQLEALAIINKLVSQKSQFIIATHSPILLAYPNATIYQLDESGINKVKYENTEHYMVTKYFLNNHHEMMKVILGDK</sequence>
<dbReference type="PANTHER" id="PTHR42771">
    <property type="entry name" value="IRON(3+)-HYDROXAMATE IMPORT ATP-BINDING PROTEIN FHUC"/>
    <property type="match status" value="1"/>
</dbReference>
<dbReference type="Pfam" id="PF13476">
    <property type="entry name" value="AAA_23"/>
    <property type="match status" value="1"/>
</dbReference>
<dbReference type="Proteomes" id="UP000238034">
    <property type="component" value="Unassembled WGS sequence"/>
</dbReference>
<dbReference type="GO" id="GO:0006826">
    <property type="term" value="P:iron ion transport"/>
    <property type="evidence" value="ECO:0007669"/>
    <property type="project" value="UniProtKB-KW"/>
</dbReference>
<comment type="subcellular location">
    <subcellularLocation>
        <location evidence="1">Cell membrane</location>
        <topology evidence="1">Peripheral membrane protein</topology>
    </subcellularLocation>
</comment>
<keyword evidence="3" id="KW-1003">Cell membrane</keyword>
<dbReference type="RefSeq" id="WP_106295678.1">
    <property type="nucleotide sequence ID" value="NZ_PVTH01000017.1"/>
</dbReference>
<evidence type="ECO:0000313" key="9">
    <source>
        <dbReference type="EMBL" id="PRY48038.1"/>
    </source>
</evidence>
<dbReference type="InterPro" id="IPR003593">
    <property type="entry name" value="AAA+_ATPase"/>
</dbReference>
<dbReference type="OrthoDB" id="9784297at2"/>
<dbReference type="SUPFAM" id="SSF52540">
    <property type="entry name" value="P-loop containing nucleoside triphosphate hydrolases"/>
    <property type="match status" value="1"/>
</dbReference>
<evidence type="ECO:0000313" key="10">
    <source>
        <dbReference type="Proteomes" id="UP000238034"/>
    </source>
</evidence>
<evidence type="ECO:0000256" key="7">
    <source>
        <dbReference type="ARBA" id="ARBA00023136"/>
    </source>
</evidence>
<reference evidence="9 10" key="1">
    <citation type="submission" date="2018-03" db="EMBL/GenBank/DDBJ databases">
        <title>Genomic Encyclopedia of Type Strains, Phase III (KMG-III): the genomes of soil and plant-associated and newly described type strains.</title>
        <authorList>
            <person name="Whitman W."/>
        </authorList>
    </citation>
    <scope>NUCLEOTIDE SEQUENCE [LARGE SCALE GENOMIC DNA]</scope>
    <source>
        <strain evidence="9 10">CGMCC 1.9313</strain>
    </source>
</reference>
<keyword evidence="10" id="KW-1185">Reference proteome</keyword>
<accession>A0A2T0TRA0</accession>
<proteinExistence type="predicted"/>
<organism evidence="9 10">
    <name type="scientific">Arcticibacter pallidicorallinus</name>
    <dbReference type="NCBI Taxonomy" id="1259464"/>
    <lineage>
        <taxon>Bacteria</taxon>
        <taxon>Pseudomonadati</taxon>
        <taxon>Bacteroidota</taxon>
        <taxon>Sphingobacteriia</taxon>
        <taxon>Sphingobacteriales</taxon>
        <taxon>Sphingobacteriaceae</taxon>
        <taxon>Arcticibacter</taxon>
    </lineage>
</organism>
<keyword evidence="4" id="KW-0410">Iron transport</keyword>
<keyword evidence="6" id="KW-0406">Ion transport</keyword>
<dbReference type="GO" id="GO:0005886">
    <property type="term" value="C:plasma membrane"/>
    <property type="evidence" value="ECO:0007669"/>
    <property type="project" value="UniProtKB-SubCell"/>
</dbReference>
<evidence type="ECO:0000259" key="8">
    <source>
        <dbReference type="SMART" id="SM00382"/>
    </source>
</evidence>
<dbReference type="AlphaFoldDB" id="A0A2T0TRA0"/>
<dbReference type="PANTHER" id="PTHR42771:SF2">
    <property type="entry name" value="IRON(3+)-HYDROXAMATE IMPORT ATP-BINDING PROTEIN FHUC"/>
    <property type="match status" value="1"/>
</dbReference>
<dbReference type="GO" id="GO:0006302">
    <property type="term" value="P:double-strand break repair"/>
    <property type="evidence" value="ECO:0007669"/>
    <property type="project" value="InterPro"/>
</dbReference>
<evidence type="ECO:0000256" key="2">
    <source>
        <dbReference type="ARBA" id="ARBA00022448"/>
    </source>
</evidence>
<keyword evidence="5" id="KW-0408">Iron</keyword>
<dbReference type="SMART" id="SM00382">
    <property type="entry name" value="AAA"/>
    <property type="match status" value="1"/>
</dbReference>
<evidence type="ECO:0000256" key="6">
    <source>
        <dbReference type="ARBA" id="ARBA00023065"/>
    </source>
</evidence>
<comment type="caution">
    <text evidence="9">The sequence shown here is derived from an EMBL/GenBank/DDBJ whole genome shotgun (WGS) entry which is preliminary data.</text>
</comment>
<dbReference type="GO" id="GO:0005524">
    <property type="term" value="F:ATP binding"/>
    <property type="evidence" value="ECO:0007669"/>
    <property type="project" value="InterPro"/>
</dbReference>
<evidence type="ECO:0000256" key="4">
    <source>
        <dbReference type="ARBA" id="ARBA00022496"/>
    </source>
</evidence>
<dbReference type="InterPro" id="IPR038729">
    <property type="entry name" value="Rad50/SbcC_AAA"/>
</dbReference>
<dbReference type="GO" id="GO:0016887">
    <property type="term" value="F:ATP hydrolysis activity"/>
    <property type="evidence" value="ECO:0007669"/>
    <property type="project" value="InterPro"/>
</dbReference>
<keyword evidence="2" id="KW-0813">Transport</keyword>
<evidence type="ECO:0000256" key="1">
    <source>
        <dbReference type="ARBA" id="ARBA00004202"/>
    </source>
</evidence>
<dbReference type="InterPro" id="IPR051535">
    <property type="entry name" value="Siderophore_ABC-ATPase"/>
</dbReference>
<evidence type="ECO:0000256" key="5">
    <source>
        <dbReference type="ARBA" id="ARBA00023004"/>
    </source>
</evidence>
<keyword evidence="7" id="KW-0472">Membrane</keyword>
<dbReference type="InterPro" id="IPR027417">
    <property type="entry name" value="P-loop_NTPase"/>
</dbReference>
<protein>
    <submittedName>
        <fullName evidence="9">Putative ATPase</fullName>
    </submittedName>
</protein>
<evidence type="ECO:0000256" key="3">
    <source>
        <dbReference type="ARBA" id="ARBA00022475"/>
    </source>
</evidence>
<gene>
    <name evidence="9" type="ORF">B0I27_11725</name>
</gene>
<name>A0A2T0TRA0_9SPHI</name>
<dbReference type="EMBL" id="PVTH01000017">
    <property type="protein sequence ID" value="PRY48038.1"/>
    <property type="molecule type" value="Genomic_DNA"/>
</dbReference>
<dbReference type="InterPro" id="IPR003959">
    <property type="entry name" value="ATPase_AAA_core"/>
</dbReference>